<dbReference type="EMBL" id="AB026649">
    <property type="protein sequence ID" value="BAB01078.1"/>
    <property type="molecule type" value="Genomic_DNA"/>
</dbReference>
<sequence>MSGVEVRIVCRFKAASSTTTETITFSANRTTNEFGLYKTVQEGSCLVWQEIRFLELQIIIHYY</sequence>
<reference evidence="1" key="1">
    <citation type="journal article" date="2000" name="DNA Res.">
        <title>Structural analysis of Arabidopsis thaliana chromosome 3. I. Sequence features of the regions of 4,504,864 bp covered by sixty P1 and TAC clones.</title>
        <authorList>
            <person name="Sato S."/>
            <person name="Nakamura Y."/>
            <person name="Kaneko T."/>
            <person name="Katoh T."/>
            <person name="Asamizu E."/>
            <person name="Tabata S."/>
        </authorList>
    </citation>
    <scope>NUCLEOTIDE SEQUENCE [LARGE SCALE GENOMIC DNA]</scope>
</reference>
<evidence type="ECO:0000313" key="1">
    <source>
        <dbReference type="EMBL" id="BAB01078.1"/>
    </source>
</evidence>
<dbReference type="PANTHER" id="PTHR46995">
    <property type="entry name" value="OS09G0508200 PROTEIN"/>
    <property type="match status" value="1"/>
</dbReference>
<dbReference type="PANTHER" id="PTHR46995:SF5">
    <property type="entry name" value="POLLEN OLE E 1 ALLERGEN AND EXTENSIN FAMILY PROTEIN"/>
    <property type="match status" value="1"/>
</dbReference>
<proteinExistence type="predicted"/>
<protein>
    <submittedName>
        <fullName evidence="1">Uncharacterized protein</fullName>
    </submittedName>
</protein>
<reference key="2">
    <citation type="journal article" date="2000" name="Nature">
        <title>Sequence and analysis of chromosome 3 of the plant Arabidopsis thaliana.</title>
        <authorList>
            <consortium name="European Union Chromosome 3 Arabidopsis Sequencing Consortium"/>
            <consortium name="Institute for Genomic Research"/>
            <consortium name="Kazusa DNA Research Institute"/>
            <person name="Salanoubat M."/>
            <person name="Lemcke K."/>
            <person name="Rieger M."/>
            <person name="Ansorge W."/>
            <person name="Unseld M."/>
            <person name="Fartmann B."/>
            <person name="Valle G."/>
            <person name="Blocker H."/>
            <person name="Perez-Alonso M."/>
            <person name="Obermaier B."/>
            <person name="Delseny M."/>
            <person name="Boutry M."/>
            <person name="Grivell L.A."/>
            <person name="Mache R."/>
            <person name="Puigdomenech P."/>
            <person name="De Simone V."/>
            <person name="Choisne N."/>
            <person name="Artiguenave F."/>
            <person name="Robert C."/>
            <person name="Brottier P."/>
            <person name="Wincker P."/>
            <person name="Cattolico L."/>
            <person name="Weissenbach J."/>
            <person name="Saurin W."/>
            <person name="Quetier F."/>
            <person name="Schafer M."/>
            <person name="Muller-Auer S."/>
            <person name="Gabel C."/>
            <person name="Fuchs M."/>
            <person name="Benes V."/>
            <person name="Wurmbach E."/>
            <person name="Drzonek H."/>
            <person name="Erfle H."/>
            <person name="Jordan N."/>
            <person name="Bangert S."/>
            <person name="Wiedelmann R."/>
            <person name="Kranz H."/>
            <person name="Voss H."/>
            <person name="Holland R."/>
            <person name="Brandt P."/>
            <person name="Nyakatura G."/>
            <person name="Vezzi A."/>
            <person name="D'Angelo M."/>
            <person name="Pallavicini A."/>
            <person name="Toppo S."/>
            <person name="Simionati B."/>
            <person name="Conrad A."/>
            <person name="Hornischer K."/>
            <person name="Kauer G."/>
            <person name="Lohnert T.H."/>
            <person name="Nordsiek G."/>
            <person name="Reichelt J."/>
            <person name="Scharfe M."/>
            <person name="Schon O."/>
            <person name="Bargues M."/>
            <person name="Terol J."/>
            <person name="Climent J."/>
            <person name="Navarro P."/>
            <person name="Collado C."/>
            <person name="Perez-Perez A."/>
            <person name="Ottenwalder B."/>
            <person name="Duchemin D."/>
            <person name="Cooke R."/>
            <person name="Laudie M."/>
            <person name="Berger-Llauro C."/>
            <person name="Purnelle B."/>
            <person name="Masuy D."/>
            <person name="de Haan M."/>
            <person name="Maarse A.C."/>
            <person name="Alcaraz J.P."/>
            <person name="Cottet A."/>
            <person name="Casacuberta E."/>
            <person name="Monfort A."/>
            <person name="Argiriou A."/>
            <person name="flores M."/>
            <person name="Liguori R."/>
            <person name="Vitale D."/>
            <person name="Mannhaupt G."/>
            <person name="Haase D."/>
            <person name="Schoof H."/>
            <person name="Rudd S."/>
            <person name="Zaccaria P."/>
            <person name="Mewes H.W."/>
            <person name="Mayer K.F."/>
            <person name="Kaul S."/>
            <person name="Town C.D."/>
            <person name="Koo H.L."/>
            <person name="Tallon L.J."/>
            <person name="Jenkins J."/>
            <person name="Rooney T."/>
            <person name="Rizzo M."/>
            <person name="Walts A."/>
            <person name="Utterback T."/>
            <person name="Fujii C.Y."/>
            <person name="Shea T.P."/>
            <person name="Creasy T.H."/>
            <person name="Haas B."/>
            <person name="Maiti R."/>
            <person name="Wu D."/>
            <person name="Peterson J."/>
            <person name="Van Aken S."/>
            <person name="Pai G."/>
            <person name="Militscher J."/>
            <person name="Sellers P."/>
            <person name="Gill J.E."/>
            <person name="Feldblyum T.V."/>
            <person name="Preuss D."/>
            <person name="Lin X."/>
            <person name="Nierman W.C."/>
            <person name="Salzberg S.L."/>
            <person name="White O."/>
            <person name="Venter J.C."/>
            <person name="Fraser C.M."/>
            <person name="Kaneko T."/>
            <person name="Nakamura Y."/>
            <person name="Sato S."/>
            <person name="Kato T."/>
            <person name="Asamizu E."/>
            <person name="Sasamoto S."/>
            <person name="Kimura T."/>
            <person name="Idesawa K."/>
            <person name="Kawashima K."/>
            <person name="Kishida Y."/>
            <person name="Kiyokawa C."/>
            <person name="Kohara M."/>
            <person name="Matsumoto M."/>
            <person name="Matsuno A."/>
            <person name="Muraki A."/>
            <person name="Nakayama S."/>
            <person name="Nakazaki N."/>
            <person name="Shinpo S."/>
            <person name="Takeuchi C."/>
            <person name="Wada T."/>
            <person name="Watanabe A."/>
            <person name="Yamada M."/>
            <person name="Yasuda M."/>
            <person name="Tabata S."/>
        </authorList>
    </citation>
    <scope>NUCLEOTIDE SEQUENCE [LARGE SCALE GENOMIC DNA]</scope>
    <source>
        <strain>cv. Columbia</strain>
    </source>
</reference>
<accession>Q9LSD9</accession>
<dbReference type="AlphaFoldDB" id="Q9LSD9"/>
<name>Q9LSD9_ARATH</name>
<organism evidence="1">
    <name type="scientific">Arabidopsis thaliana</name>
    <name type="common">Mouse-ear cress</name>
    <dbReference type="NCBI Taxonomy" id="3702"/>
    <lineage>
        <taxon>Eukaryota</taxon>
        <taxon>Viridiplantae</taxon>
        <taxon>Streptophyta</taxon>
        <taxon>Embryophyta</taxon>
        <taxon>Tracheophyta</taxon>
        <taxon>Spermatophyta</taxon>
        <taxon>Magnoliopsida</taxon>
        <taxon>eudicotyledons</taxon>
        <taxon>Gunneridae</taxon>
        <taxon>Pentapetalae</taxon>
        <taxon>rosids</taxon>
        <taxon>malvids</taxon>
        <taxon>Brassicales</taxon>
        <taxon>Brassicaceae</taxon>
        <taxon>Camelineae</taxon>
        <taxon>Arabidopsis</taxon>
    </lineage>
</organism>